<dbReference type="AlphaFoldDB" id="A0A0N5BRD5"/>
<feature type="compositionally biased region" description="Polar residues" evidence="1">
    <location>
        <begin position="41"/>
        <end position="56"/>
    </location>
</feature>
<keyword evidence="2" id="KW-1185">Reference proteome</keyword>
<evidence type="ECO:0000313" key="2">
    <source>
        <dbReference type="Proteomes" id="UP000046392"/>
    </source>
</evidence>
<name>A0A0N5BRD5_STREA</name>
<organism evidence="2 3">
    <name type="scientific">Strongyloides papillosus</name>
    <name type="common">Intestinal threadworm</name>
    <dbReference type="NCBI Taxonomy" id="174720"/>
    <lineage>
        <taxon>Eukaryota</taxon>
        <taxon>Metazoa</taxon>
        <taxon>Ecdysozoa</taxon>
        <taxon>Nematoda</taxon>
        <taxon>Chromadorea</taxon>
        <taxon>Rhabditida</taxon>
        <taxon>Tylenchina</taxon>
        <taxon>Panagrolaimomorpha</taxon>
        <taxon>Strongyloidoidea</taxon>
        <taxon>Strongyloididae</taxon>
        <taxon>Strongyloides</taxon>
    </lineage>
</organism>
<accession>A0A0N5BRD5</accession>
<protein>
    <submittedName>
        <fullName evidence="3">HTH_48 domain-containing protein</fullName>
    </submittedName>
</protein>
<evidence type="ECO:0000313" key="3">
    <source>
        <dbReference type="WBParaSite" id="SPAL_0000843600.1"/>
    </source>
</evidence>
<sequence length="161" mass="18657">MPKEVKRKRTHTESNDGESNDDRENQICEVINSNSNNSSNPAEFTTNNPRKYGTSNFDKHLRNVHKLSIVQSKDKGGGKKDFDKKSIALNFIKINPCYRIFSNKWFKFFNDSLPSASTVQRYVKNLANEPYAKLQDGLEDYKFVLSFDGYKFQQRKMLSVV</sequence>
<feature type="region of interest" description="Disordered" evidence="1">
    <location>
        <begin position="1"/>
        <end position="56"/>
    </location>
</feature>
<dbReference type="WBParaSite" id="SPAL_0000843600.1">
    <property type="protein sequence ID" value="SPAL_0000843600.1"/>
    <property type="gene ID" value="SPAL_0000843600"/>
</dbReference>
<reference evidence="3" key="1">
    <citation type="submission" date="2017-02" db="UniProtKB">
        <authorList>
            <consortium name="WormBaseParasite"/>
        </authorList>
    </citation>
    <scope>IDENTIFICATION</scope>
</reference>
<feature type="compositionally biased region" description="Basic residues" evidence="1">
    <location>
        <begin position="1"/>
        <end position="10"/>
    </location>
</feature>
<dbReference type="Proteomes" id="UP000046392">
    <property type="component" value="Unplaced"/>
</dbReference>
<evidence type="ECO:0000256" key="1">
    <source>
        <dbReference type="SAM" id="MobiDB-lite"/>
    </source>
</evidence>
<proteinExistence type="predicted"/>